<keyword evidence="3" id="KW-0808">Transferase</keyword>
<evidence type="ECO:0000313" key="4">
    <source>
        <dbReference type="Proteomes" id="UP000284322"/>
    </source>
</evidence>
<dbReference type="Proteomes" id="UP000284322">
    <property type="component" value="Unassembled WGS sequence"/>
</dbReference>
<comment type="caution">
    <text evidence="3">The sequence shown here is derived from an EMBL/GenBank/DDBJ whole genome shotgun (WGS) entry which is preliminary data.</text>
</comment>
<dbReference type="CDD" id="cd02440">
    <property type="entry name" value="AdoMet_MTases"/>
    <property type="match status" value="1"/>
</dbReference>
<evidence type="ECO:0000256" key="1">
    <source>
        <dbReference type="SAM" id="MobiDB-lite"/>
    </source>
</evidence>
<evidence type="ECO:0000259" key="2">
    <source>
        <dbReference type="Pfam" id="PF13847"/>
    </source>
</evidence>
<dbReference type="EMBL" id="RAHJ01000019">
    <property type="protein sequence ID" value="RJX66763.1"/>
    <property type="molecule type" value="Genomic_DNA"/>
</dbReference>
<dbReference type="GO" id="GO:0032259">
    <property type="term" value="P:methylation"/>
    <property type="evidence" value="ECO:0007669"/>
    <property type="project" value="UniProtKB-KW"/>
</dbReference>
<keyword evidence="3" id="KW-0489">Methyltransferase</keyword>
<dbReference type="InterPro" id="IPR025714">
    <property type="entry name" value="Methyltranfer_dom"/>
</dbReference>
<dbReference type="RefSeq" id="WP_120109882.1">
    <property type="nucleotide sequence ID" value="NZ_RAHJ01000019.1"/>
</dbReference>
<dbReference type="PANTHER" id="PTHR43861:SF1">
    <property type="entry name" value="TRANS-ACONITATE 2-METHYLTRANSFERASE"/>
    <property type="match status" value="1"/>
</dbReference>
<keyword evidence="4" id="KW-1185">Reference proteome</keyword>
<protein>
    <submittedName>
        <fullName evidence="3">Methyltransferase domain-containing protein</fullName>
    </submittedName>
</protein>
<proteinExistence type="predicted"/>
<dbReference type="SUPFAM" id="SSF53335">
    <property type="entry name" value="S-adenosyl-L-methionine-dependent methyltransferases"/>
    <property type="match status" value="1"/>
</dbReference>
<dbReference type="AlphaFoldDB" id="A0A419QZX1"/>
<sequence length="272" mass="29430">MTDASEWKGGVGRKWANEWRRTDRSFSGLTERLLGRASGNGLFHVLDIGCGAGELSLAIARGHPQSQVIGIDISEDLLSVARVRGAHLGNVTFEHGDAAVWCKDSFRPDRLISRHGVMFFPDPVAAFTHLHAISADNAGLFFSCFRSPAENPWANGIASLQPGGKQPPPPGGPGPFAFADKDHVHAILNAAGWREIEFEPFDYAYIAGYGDDPVEDALEYLSTIGPAARVMAELGETEKAAFIDRLRGYLHDHRSGKVVAFPGAAWIVSAMH</sequence>
<dbReference type="OrthoDB" id="9777638at2"/>
<dbReference type="Pfam" id="PF13847">
    <property type="entry name" value="Methyltransf_31"/>
    <property type="match status" value="1"/>
</dbReference>
<dbReference type="PANTHER" id="PTHR43861">
    <property type="entry name" value="TRANS-ACONITATE 2-METHYLTRANSFERASE-RELATED"/>
    <property type="match status" value="1"/>
</dbReference>
<feature type="domain" description="Methyltransferase" evidence="2">
    <location>
        <begin position="44"/>
        <end position="147"/>
    </location>
</feature>
<organism evidence="3 4">
    <name type="scientific">Tsuneonella suprasediminis</name>
    <dbReference type="NCBI Taxonomy" id="2306996"/>
    <lineage>
        <taxon>Bacteria</taxon>
        <taxon>Pseudomonadati</taxon>
        <taxon>Pseudomonadota</taxon>
        <taxon>Alphaproteobacteria</taxon>
        <taxon>Sphingomonadales</taxon>
        <taxon>Erythrobacteraceae</taxon>
        <taxon>Tsuneonella</taxon>
    </lineage>
</organism>
<accession>A0A419QZX1</accession>
<gene>
    <name evidence="3" type="ORF">D6858_10295</name>
</gene>
<dbReference type="InterPro" id="IPR029063">
    <property type="entry name" value="SAM-dependent_MTases_sf"/>
</dbReference>
<reference evidence="3 4" key="1">
    <citation type="submission" date="2018-09" db="EMBL/GenBank/DDBJ databases">
        <title>Altererythrobacter sp.Ery1 and Ery12, the genome sequencing of novel strains in genus Alterythrobacter.</title>
        <authorList>
            <person name="Cheng H."/>
            <person name="Wu Y.-H."/>
            <person name="Fang C."/>
            <person name="Xu X.-W."/>
        </authorList>
    </citation>
    <scope>NUCLEOTIDE SEQUENCE [LARGE SCALE GENOMIC DNA]</scope>
    <source>
        <strain evidence="3 4">Ery12</strain>
    </source>
</reference>
<evidence type="ECO:0000313" key="3">
    <source>
        <dbReference type="EMBL" id="RJX66763.1"/>
    </source>
</evidence>
<name>A0A419QZX1_9SPHN</name>
<dbReference type="GO" id="GO:0008168">
    <property type="term" value="F:methyltransferase activity"/>
    <property type="evidence" value="ECO:0007669"/>
    <property type="project" value="UniProtKB-KW"/>
</dbReference>
<feature type="region of interest" description="Disordered" evidence="1">
    <location>
        <begin position="156"/>
        <end position="176"/>
    </location>
</feature>
<dbReference type="Gene3D" id="3.40.50.150">
    <property type="entry name" value="Vaccinia Virus protein VP39"/>
    <property type="match status" value="1"/>
</dbReference>